<dbReference type="GO" id="GO:0005524">
    <property type="term" value="F:ATP binding"/>
    <property type="evidence" value="ECO:0007669"/>
    <property type="project" value="UniProtKB-KW"/>
</dbReference>
<dbReference type="InterPro" id="IPR027417">
    <property type="entry name" value="P-loop_NTPase"/>
</dbReference>
<evidence type="ECO:0000256" key="2">
    <source>
        <dbReference type="ARBA" id="ARBA00022840"/>
    </source>
</evidence>
<evidence type="ECO:0000313" key="4">
    <source>
        <dbReference type="EMBL" id="TDN42598.1"/>
    </source>
</evidence>
<dbReference type="GO" id="GO:0022857">
    <property type="term" value="F:transmembrane transporter activity"/>
    <property type="evidence" value="ECO:0007669"/>
    <property type="project" value="TreeGrafter"/>
</dbReference>
<dbReference type="PROSITE" id="PS50893">
    <property type="entry name" value="ABC_TRANSPORTER_2"/>
    <property type="match status" value="1"/>
</dbReference>
<dbReference type="PANTHER" id="PTHR24220">
    <property type="entry name" value="IMPORT ATP-BINDING PROTEIN"/>
    <property type="match status" value="1"/>
</dbReference>
<evidence type="ECO:0000259" key="3">
    <source>
        <dbReference type="PROSITE" id="PS50893"/>
    </source>
</evidence>
<gene>
    <name evidence="4" type="ORF">EDF64_11175</name>
</gene>
<dbReference type="GO" id="GO:0005886">
    <property type="term" value="C:plasma membrane"/>
    <property type="evidence" value="ECO:0007669"/>
    <property type="project" value="TreeGrafter"/>
</dbReference>
<keyword evidence="1" id="KW-0547">Nucleotide-binding</keyword>
<accession>A0A4R6DF23</accession>
<dbReference type="EMBL" id="SNVW01000011">
    <property type="protein sequence ID" value="TDN42598.1"/>
    <property type="molecule type" value="Genomic_DNA"/>
</dbReference>
<reference evidence="4 5" key="1">
    <citation type="submission" date="2019-03" db="EMBL/GenBank/DDBJ databases">
        <title>Genomic analyses of the natural microbiome of Caenorhabditis elegans.</title>
        <authorList>
            <person name="Samuel B."/>
        </authorList>
    </citation>
    <scope>NUCLEOTIDE SEQUENCE [LARGE SCALE GENOMIC DNA]</scope>
    <source>
        <strain evidence="4 5">JUb65</strain>
    </source>
</reference>
<dbReference type="OrthoDB" id="9802264at2"/>
<keyword evidence="2" id="KW-0067">ATP-binding</keyword>
<evidence type="ECO:0000313" key="5">
    <source>
        <dbReference type="Proteomes" id="UP000295764"/>
    </source>
</evidence>
<dbReference type="RefSeq" id="WP_133520696.1">
    <property type="nucleotide sequence ID" value="NZ_SNVW01000011.1"/>
</dbReference>
<proteinExistence type="predicted"/>
<evidence type="ECO:0000256" key="1">
    <source>
        <dbReference type="ARBA" id="ARBA00022741"/>
    </source>
</evidence>
<dbReference type="InterPro" id="IPR003439">
    <property type="entry name" value="ABC_transporter-like_ATP-bd"/>
</dbReference>
<dbReference type="Proteomes" id="UP000295764">
    <property type="component" value="Unassembled WGS sequence"/>
</dbReference>
<dbReference type="InterPro" id="IPR003593">
    <property type="entry name" value="AAA+_ATPase"/>
</dbReference>
<dbReference type="Gene3D" id="3.40.50.300">
    <property type="entry name" value="P-loop containing nucleotide triphosphate hydrolases"/>
    <property type="match status" value="1"/>
</dbReference>
<comment type="caution">
    <text evidence="4">The sequence shown here is derived from an EMBL/GenBank/DDBJ whole genome shotgun (WGS) entry which is preliminary data.</text>
</comment>
<dbReference type="SMART" id="SM00382">
    <property type="entry name" value="AAA"/>
    <property type="match status" value="1"/>
</dbReference>
<dbReference type="Pfam" id="PF00005">
    <property type="entry name" value="ABC_tran"/>
    <property type="match status" value="1"/>
</dbReference>
<keyword evidence="4" id="KW-0449">Lipoprotein</keyword>
<dbReference type="GO" id="GO:0016887">
    <property type="term" value="F:ATP hydrolysis activity"/>
    <property type="evidence" value="ECO:0007669"/>
    <property type="project" value="InterPro"/>
</dbReference>
<name>A0A4R6DF23_9MICO</name>
<dbReference type="SUPFAM" id="SSF52540">
    <property type="entry name" value="P-loop containing nucleoside triphosphate hydrolases"/>
    <property type="match status" value="1"/>
</dbReference>
<feature type="domain" description="ABC transporter" evidence="3">
    <location>
        <begin position="18"/>
        <end position="255"/>
    </location>
</feature>
<dbReference type="InterPro" id="IPR015854">
    <property type="entry name" value="ABC_transpr_LolD-like"/>
</dbReference>
<protein>
    <submittedName>
        <fullName evidence="4">ABC-type lipoprotein export system ATPase subunit</fullName>
    </submittedName>
</protein>
<dbReference type="PANTHER" id="PTHR24220:SF659">
    <property type="entry name" value="TRANSPORTER, PUTATIVE-RELATED"/>
    <property type="match status" value="1"/>
</dbReference>
<organism evidence="4 5">
    <name type="scientific">Curtobacterium flaccumfaciens</name>
    <dbReference type="NCBI Taxonomy" id="2035"/>
    <lineage>
        <taxon>Bacteria</taxon>
        <taxon>Bacillati</taxon>
        <taxon>Actinomycetota</taxon>
        <taxon>Actinomycetes</taxon>
        <taxon>Micrococcales</taxon>
        <taxon>Microbacteriaceae</taxon>
        <taxon>Curtobacterium</taxon>
    </lineage>
</organism>
<dbReference type="AlphaFoldDB" id="A0A4R6DF23"/>
<sequence length="289" mass="30273">MTPSRSTPVADDGSLPAFRASGLVHVYREAEVDVAALRGVDLTVPPGQRVALLGPSGSGKSTLLSIAAGLMRPSAGTVTIGAQDLGTADRRDLDRLRRDVLGLMLQGADVNLIGHESARANVAWTVRGIPSRDSALGERVLAAGGVSDDGRPVAELSASHRQTTALAVALASRPRLLLADEPTSRLDTAARDALLDLLVAETEREGIAVLLVTHDEAVARRMQRMIHLRDGRVGEEDSGSGRRAVVAADGSVPIPQHLRGDWPTGALVTVEPDSAGGLRIRRADEEATA</sequence>